<accession>M2NIJ4</accession>
<feature type="domain" description="Peptidase A2" evidence="6">
    <location>
        <begin position="1492"/>
        <end position="1503"/>
    </location>
</feature>
<evidence type="ECO:0000256" key="1">
    <source>
        <dbReference type="ARBA" id="ARBA00022737"/>
    </source>
</evidence>
<dbReference type="PANTHER" id="PTHR24198:SF165">
    <property type="entry name" value="ANKYRIN REPEAT-CONTAINING PROTEIN-RELATED"/>
    <property type="match status" value="1"/>
</dbReference>
<dbReference type="InterPro" id="IPR002110">
    <property type="entry name" value="Ankyrin_rpt"/>
</dbReference>
<evidence type="ECO:0000256" key="3">
    <source>
        <dbReference type="PROSITE-ProRule" id="PRU00023"/>
    </source>
</evidence>
<protein>
    <recommendedName>
        <fullName evidence="6">Peptidase A2 domain-containing protein</fullName>
    </recommendedName>
</protein>
<dbReference type="InterPro" id="IPR036770">
    <property type="entry name" value="Ankyrin_rpt-contain_sf"/>
</dbReference>
<dbReference type="PROSITE" id="PS50175">
    <property type="entry name" value="ASP_PROT_RETROV"/>
    <property type="match status" value="1"/>
</dbReference>
<dbReference type="Pfam" id="PF12796">
    <property type="entry name" value="Ank_2"/>
    <property type="match status" value="1"/>
</dbReference>
<dbReference type="SMART" id="SM00248">
    <property type="entry name" value="ANK"/>
    <property type="match status" value="8"/>
</dbReference>
<evidence type="ECO:0000313" key="8">
    <source>
        <dbReference type="Proteomes" id="UP000011761"/>
    </source>
</evidence>
<dbReference type="PROSITE" id="PS50297">
    <property type="entry name" value="ANK_REP_REGION"/>
    <property type="match status" value="5"/>
</dbReference>
<dbReference type="eggNOG" id="KOG4177">
    <property type="taxonomic scope" value="Eukaryota"/>
</dbReference>
<feature type="repeat" description="ANK" evidence="3">
    <location>
        <begin position="1600"/>
        <end position="1632"/>
    </location>
</feature>
<organism evidence="7 8">
    <name type="scientific">Baudoinia panamericana (strain UAMH 10762)</name>
    <name type="common">Angels' share fungus</name>
    <name type="synonym">Baudoinia compniacensis (strain UAMH 10762)</name>
    <dbReference type="NCBI Taxonomy" id="717646"/>
    <lineage>
        <taxon>Eukaryota</taxon>
        <taxon>Fungi</taxon>
        <taxon>Dikarya</taxon>
        <taxon>Ascomycota</taxon>
        <taxon>Pezizomycotina</taxon>
        <taxon>Dothideomycetes</taxon>
        <taxon>Dothideomycetidae</taxon>
        <taxon>Mycosphaerellales</taxon>
        <taxon>Teratosphaeriaceae</taxon>
        <taxon>Baudoinia</taxon>
    </lineage>
</organism>
<dbReference type="RefSeq" id="XP_007673739.1">
    <property type="nucleotide sequence ID" value="XM_007675549.1"/>
</dbReference>
<gene>
    <name evidence="7" type="ORF">BAUCODRAFT_65248</name>
</gene>
<dbReference type="Proteomes" id="UP000011761">
    <property type="component" value="Unassembled WGS sequence"/>
</dbReference>
<feature type="repeat" description="ANK" evidence="3">
    <location>
        <begin position="1475"/>
        <end position="1507"/>
    </location>
</feature>
<dbReference type="HOGENOM" id="CLU_003548_0_0_1"/>
<feature type="coiled-coil region" evidence="4">
    <location>
        <begin position="981"/>
        <end position="1028"/>
    </location>
</feature>
<dbReference type="EMBL" id="KB445552">
    <property type="protein sequence ID" value="EMC98915.1"/>
    <property type="molecule type" value="Genomic_DNA"/>
</dbReference>
<feature type="repeat" description="ANK" evidence="3">
    <location>
        <begin position="695"/>
        <end position="717"/>
    </location>
</feature>
<dbReference type="Pfam" id="PF26128">
    <property type="entry name" value="Gad2"/>
    <property type="match status" value="1"/>
</dbReference>
<evidence type="ECO:0000256" key="5">
    <source>
        <dbReference type="SAM" id="MobiDB-lite"/>
    </source>
</evidence>
<dbReference type="GO" id="GO:0004190">
    <property type="term" value="F:aspartic-type endopeptidase activity"/>
    <property type="evidence" value="ECO:0007669"/>
    <property type="project" value="InterPro"/>
</dbReference>
<evidence type="ECO:0000313" key="7">
    <source>
        <dbReference type="EMBL" id="EMC98915.1"/>
    </source>
</evidence>
<dbReference type="Gene3D" id="1.25.40.20">
    <property type="entry name" value="Ankyrin repeat-containing domain"/>
    <property type="match status" value="4"/>
</dbReference>
<dbReference type="SUPFAM" id="SSF48403">
    <property type="entry name" value="Ankyrin repeat"/>
    <property type="match status" value="3"/>
</dbReference>
<evidence type="ECO:0000259" key="6">
    <source>
        <dbReference type="PROSITE" id="PS50175"/>
    </source>
</evidence>
<sequence length="1776" mass="199644">MADVKLPTLPAAHDRFLEYLATYPQKPLLEVLEPYKQYDAELRKIFAQHPEHPANHHPNVVPVFAGHEVSVKIKARDLAAESPQDKDSYIMPLSDDARKADGSPAIVQSLQEFRTNFAVFSESSLADLDWSNVVVAGSAVVTSLLSVPKEYAESKRALRAYYHEKLAPASDVDVFLYGLTEEQAIDKIKQIERQVRDALLVETTTVRTKNAITIVSHYPTRHVQIVLRIYKSISEILTGFDVDCSCAAYDGEQVWASPRALISYMTQINTIDLTRRSPSYENRLSKYAKRGFEIYWPNLDRSKVDPTIFERSFGRTEGLARLLILEKLPRNKDREAYLDQRRAERGRPPINRLRIRKRLVAGNVKNDFEDEVAEWVDTDEVASYHTFTIPYGPKFTARKIERLLYTKDMLLNAEWNKPKDRKEINLHRHPAFFGSAEYAIHDCCGQCPKPVTVEEEELAEEEDKIYVSGDVRFIKDDPGRQAIGSFNPLTADDWTKMAYISNTAMLCQAIVDGDTQYVRSWPQQEGNDPNARDWTGRTPLHLAAANASVEVVQLLIDHGARLVARLADGRTALHLAAMRGDVGIISALMRRSEANEEVVEKKLSLKRAVRGALETARIGMNNVPMPDAAKNESSEADQDIDMMDDARDDADIDATTEGSMVKVKGATAQPHEPSLTDDKDDEPDVYDINVVAWDTANSPLHLAIIHGHLDVVKSLVQDFGADVLLPIKLFNEHDKSARAAILTLVLGLQLPSEKVAEMVRTLLQLGATAAQADVDQRTALQYCVADRPDELQTIRAADQTGLRRAINHLSVSGANWNVRLSSPLLTAIQARDGDTALALLADGAKAQIAFGDYAKAYQTKHELLNDSKQNRRNFEQNQKQPVILAVECELPLVCATLVTKYGADPNTLTTSGYQVVNQEYSRRYTKGESLLDLVQKKSQTLAEWQPNKNQLQAPEALKDDEHYLGSYTEGSYARWSAHMQLDSAKHSYKEARKRYEEQVRQRESIEGIEEQRNAVSKMANDFQQLETALLDAGSKTFAELYPDIQEPDQNRGGAYRHEHNKQPPFAIDFSFRLGDLTNETKDRYLRLFEAVWHGDIQTVKQLTLMPWKDSEGEDHAPTQIAIIDQHDASPLSIAVAKHHVELANAILEIADAQYEAPDAPKQRRFKLEGNTSDVDSGDEAREDEDEAVIPISSEIVDDQFTVETIGELSLQVKSRVTALNLLAWSCPALIIAKTTPPSPPQGISERIWEVSSPSNLLQLALYRDDQEQLEWLLNKREEYLQRSQAAGDDDKSTFFALDTADFTYGIQVDRPHLLEMMITRTGAGISLDSFMRKSGVELGEKSRAYQGLSVRGRKRKDWADASRGHTRHEPLEEQQPLLLQAAYEGSLKCVEWAMSDAPMRAYLDFAEAHKSDERLQRLAQAEGGFETLTQKFLNARWDLTIHCYLMGNQTADDDGKMLRYLMAALPSAIDAKSTDGLTPLHIAMELYDHLAVKMLIDTGADQTARDKTGNNMLHRLLGRYIDDGKYIKKLPVMLESLDSRLLPSLFLERSAAHPGSLTPLAKWLRDVIGGLHRSDEYAAETLRLLLRYSEGRELGFINGEGDTPLHVAVRNNNYIVANIILEHDPTLLNRENATGRTAYEMAEDAAIVVICADPPPMPSDVLTYMQRKGRRYGLSNGWMFDVANRDPKSFVEPIETDRRNNREKIWALVRTVKDRLSGAGKVTRKLVSLNEANEVARRLAAVKANDPRPGSQLDNGDDVERRDEVRLWLGSADRRV</sequence>
<dbReference type="PROSITE" id="PS50088">
    <property type="entry name" value="ANK_REPEAT"/>
    <property type="match status" value="5"/>
</dbReference>
<keyword evidence="8" id="KW-1185">Reference proteome</keyword>
<dbReference type="GO" id="GO:0006508">
    <property type="term" value="P:proteolysis"/>
    <property type="evidence" value="ECO:0007669"/>
    <property type="project" value="InterPro"/>
</dbReference>
<keyword evidence="1" id="KW-0677">Repeat</keyword>
<keyword evidence="4" id="KW-0175">Coiled coil</keyword>
<dbReference type="GeneID" id="19116202"/>
<dbReference type="PRINTS" id="PR01415">
    <property type="entry name" value="ANKYRIN"/>
</dbReference>
<dbReference type="PANTHER" id="PTHR24198">
    <property type="entry name" value="ANKYRIN REPEAT AND PROTEIN KINASE DOMAIN-CONTAINING PROTEIN"/>
    <property type="match status" value="1"/>
</dbReference>
<name>M2NIJ4_BAUPA</name>
<keyword evidence="2 3" id="KW-0040">ANK repeat</keyword>
<reference evidence="7 8" key="1">
    <citation type="journal article" date="2012" name="PLoS Pathog.">
        <title>Diverse lifestyles and strategies of plant pathogenesis encoded in the genomes of eighteen Dothideomycetes fungi.</title>
        <authorList>
            <person name="Ohm R.A."/>
            <person name="Feau N."/>
            <person name="Henrissat B."/>
            <person name="Schoch C.L."/>
            <person name="Horwitz B.A."/>
            <person name="Barry K.W."/>
            <person name="Condon B.J."/>
            <person name="Copeland A.C."/>
            <person name="Dhillon B."/>
            <person name="Glaser F."/>
            <person name="Hesse C.N."/>
            <person name="Kosti I."/>
            <person name="LaButti K."/>
            <person name="Lindquist E.A."/>
            <person name="Lucas S."/>
            <person name="Salamov A.A."/>
            <person name="Bradshaw R.E."/>
            <person name="Ciuffetti L."/>
            <person name="Hamelin R.C."/>
            <person name="Kema G.H.J."/>
            <person name="Lawrence C."/>
            <person name="Scott J.A."/>
            <person name="Spatafora J.W."/>
            <person name="Turgeon B.G."/>
            <person name="de Wit P.J.G.M."/>
            <person name="Zhong S."/>
            <person name="Goodwin S.B."/>
            <person name="Grigoriev I.V."/>
        </authorList>
    </citation>
    <scope>NUCLEOTIDE SEQUENCE [LARGE SCALE GENOMIC DNA]</scope>
    <source>
        <strain evidence="7 8">UAMH 10762</strain>
    </source>
</reference>
<dbReference type="KEGG" id="bcom:BAUCODRAFT_65248"/>
<evidence type="ECO:0000256" key="2">
    <source>
        <dbReference type="ARBA" id="ARBA00023043"/>
    </source>
</evidence>
<dbReference type="InterPro" id="IPR001995">
    <property type="entry name" value="Peptidase_A2_cat"/>
</dbReference>
<proteinExistence type="predicted"/>
<evidence type="ECO:0000256" key="4">
    <source>
        <dbReference type="SAM" id="Coils"/>
    </source>
</evidence>
<dbReference type="OMA" id="ETDWTEM"/>
<feature type="repeat" description="ANK" evidence="3">
    <location>
        <begin position="535"/>
        <end position="567"/>
    </location>
</feature>
<feature type="compositionally biased region" description="Acidic residues" evidence="5">
    <location>
        <begin position="1175"/>
        <end position="1184"/>
    </location>
</feature>
<feature type="repeat" description="ANK" evidence="3">
    <location>
        <begin position="568"/>
        <end position="592"/>
    </location>
</feature>
<dbReference type="OrthoDB" id="539213at2759"/>
<dbReference type="Pfam" id="PF00023">
    <property type="entry name" value="Ank"/>
    <property type="match status" value="3"/>
</dbReference>
<feature type="region of interest" description="Disordered" evidence="5">
    <location>
        <begin position="1160"/>
        <end position="1184"/>
    </location>
</feature>